<evidence type="ECO:0000313" key="2">
    <source>
        <dbReference type="Proteomes" id="UP000008983"/>
    </source>
</evidence>
<dbReference type="Proteomes" id="UP000008983">
    <property type="component" value="Unassembled WGS sequence"/>
</dbReference>
<dbReference type="GeneID" id="14906956"/>
<evidence type="ECO:0000313" key="1">
    <source>
        <dbReference type="EMBL" id="EGR30838.1"/>
    </source>
</evidence>
<dbReference type="RefSeq" id="XP_004032425.1">
    <property type="nucleotide sequence ID" value="XM_004032377.1"/>
</dbReference>
<dbReference type="eggNOG" id="ENOG502SVSQ">
    <property type="taxonomic scope" value="Eukaryota"/>
</dbReference>
<reference evidence="1 2" key="1">
    <citation type="submission" date="2011-07" db="EMBL/GenBank/DDBJ databases">
        <authorList>
            <person name="Coyne R."/>
            <person name="Brami D."/>
            <person name="Johnson J."/>
            <person name="Hostetler J."/>
            <person name="Hannick L."/>
            <person name="Clark T."/>
            <person name="Cassidy-Hanley D."/>
            <person name="Inman J."/>
        </authorList>
    </citation>
    <scope>NUCLEOTIDE SEQUENCE [LARGE SCALE GENOMIC DNA]</scope>
    <source>
        <strain evidence="1 2">G5</strain>
    </source>
</reference>
<protein>
    <submittedName>
        <fullName evidence="1">Uncharacterized protein</fullName>
    </submittedName>
</protein>
<proteinExistence type="predicted"/>
<dbReference type="STRING" id="857967.G0QVC0"/>
<name>G0QVC0_ICHMU</name>
<accession>G0QVC0</accession>
<sequence>MESRSYMFSLAKKRSTLLENKIIVFQREDDNAPRMKILRKECPDDYQTYKECMVKFNSEAKCVTFKDKMIECGVVAFKKANSEAGYIFE</sequence>
<dbReference type="InParanoid" id="G0QVC0"/>
<dbReference type="OrthoDB" id="299801at2759"/>
<dbReference type="AlphaFoldDB" id="G0QVC0"/>
<dbReference type="EMBL" id="GL983939">
    <property type="protein sequence ID" value="EGR30838.1"/>
    <property type="molecule type" value="Genomic_DNA"/>
</dbReference>
<gene>
    <name evidence="1" type="ORF">IMG5_122710</name>
</gene>
<dbReference type="OMA" id="RYLIKME"/>
<keyword evidence="2" id="KW-1185">Reference proteome</keyword>
<organism evidence="1 2">
    <name type="scientific">Ichthyophthirius multifiliis</name>
    <name type="common">White spot disease agent</name>
    <name type="synonym">Ich</name>
    <dbReference type="NCBI Taxonomy" id="5932"/>
    <lineage>
        <taxon>Eukaryota</taxon>
        <taxon>Sar</taxon>
        <taxon>Alveolata</taxon>
        <taxon>Ciliophora</taxon>
        <taxon>Intramacronucleata</taxon>
        <taxon>Oligohymenophorea</taxon>
        <taxon>Hymenostomatida</taxon>
        <taxon>Ophryoglenina</taxon>
        <taxon>Ichthyophthirius</taxon>
    </lineage>
</organism>